<feature type="transmembrane region" description="Helical" evidence="7">
    <location>
        <begin position="92"/>
        <end position="115"/>
    </location>
</feature>
<evidence type="ECO:0000313" key="9">
    <source>
        <dbReference type="Proteomes" id="UP000526892"/>
    </source>
</evidence>
<proteinExistence type="inferred from homology"/>
<dbReference type="InterPro" id="IPR052049">
    <property type="entry name" value="Electron_transfer_protein"/>
</dbReference>
<comment type="caution">
    <text evidence="8">The sequence shown here is derived from an EMBL/GenBank/DDBJ whole genome shotgun (WGS) entry which is preliminary data.</text>
</comment>
<dbReference type="GO" id="GO:0005886">
    <property type="term" value="C:plasma membrane"/>
    <property type="evidence" value="ECO:0007669"/>
    <property type="project" value="UniProtKB-SubCell"/>
</dbReference>
<dbReference type="RefSeq" id="WP_179915086.1">
    <property type="nucleotide sequence ID" value="NZ_JACCDE010000003.1"/>
</dbReference>
<evidence type="ECO:0000256" key="2">
    <source>
        <dbReference type="ARBA" id="ARBA00008929"/>
    </source>
</evidence>
<protein>
    <submittedName>
        <fullName evidence="8">Polysulfide reductase NrfD</fullName>
    </submittedName>
</protein>
<feature type="transmembrane region" description="Helical" evidence="7">
    <location>
        <begin position="345"/>
        <end position="369"/>
    </location>
</feature>
<feature type="transmembrane region" description="Helical" evidence="7">
    <location>
        <begin position="187"/>
        <end position="206"/>
    </location>
</feature>
<dbReference type="Pfam" id="PF03916">
    <property type="entry name" value="NrfD"/>
    <property type="match status" value="1"/>
</dbReference>
<reference evidence="8 9" key="1">
    <citation type="journal article" date="2003" name="Extremophiles">
        <title>Halomonas glaciei sp. nov. isolated from fast ice of Adelie Land, Antarctica.</title>
        <authorList>
            <person name="Reddy G.S."/>
            <person name="Raghavan P.U."/>
            <person name="Sarita N.B."/>
            <person name="Prakash J.S."/>
            <person name="Nagesh N."/>
            <person name="Delille D."/>
            <person name="Shivaji S."/>
        </authorList>
    </citation>
    <scope>NUCLEOTIDE SEQUENCE [LARGE SCALE GENOMIC DNA]</scope>
    <source>
        <strain evidence="8 9">DD39</strain>
    </source>
</reference>
<dbReference type="PANTHER" id="PTHR34856:SF2">
    <property type="entry name" value="PROTEIN NRFD"/>
    <property type="match status" value="1"/>
</dbReference>
<evidence type="ECO:0000256" key="6">
    <source>
        <dbReference type="ARBA" id="ARBA00023136"/>
    </source>
</evidence>
<organism evidence="8 9">
    <name type="scientific">Vreelandella glaciei</name>
    <dbReference type="NCBI Taxonomy" id="186761"/>
    <lineage>
        <taxon>Bacteria</taxon>
        <taxon>Pseudomonadati</taxon>
        <taxon>Pseudomonadota</taxon>
        <taxon>Gammaproteobacteria</taxon>
        <taxon>Oceanospirillales</taxon>
        <taxon>Halomonadaceae</taxon>
        <taxon>Vreelandella</taxon>
    </lineage>
</organism>
<dbReference type="PANTHER" id="PTHR34856">
    <property type="entry name" value="PROTEIN NRFD"/>
    <property type="match status" value="1"/>
</dbReference>
<keyword evidence="4 7" id="KW-0812">Transmembrane</keyword>
<evidence type="ECO:0000313" key="8">
    <source>
        <dbReference type="EMBL" id="NYS76606.1"/>
    </source>
</evidence>
<dbReference type="Gene3D" id="1.20.1630.10">
    <property type="entry name" value="Formate dehydrogenase/DMSO reductase domain"/>
    <property type="match status" value="1"/>
</dbReference>
<evidence type="ECO:0000256" key="5">
    <source>
        <dbReference type="ARBA" id="ARBA00022989"/>
    </source>
</evidence>
<comment type="similarity">
    <text evidence="2">Belongs to the NrfD family.</text>
</comment>
<name>A0A7Z0RWY0_9GAMM</name>
<feature type="transmembrane region" description="Helical" evidence="7">
    <location>
        <begin position="304"/>
        <end position="325"/>
    </location>
</feature>
<keyword evidence="6 7" id="KW-0472">Membrane</keyword>
<feature type="transmembrane region" description="Helical" evidence="7">
    <location>
        <begin position="265"/>
        <end position="283"/>
    </location>
</feature>
<evidence type="ECO:0000256" key="3">
    <source>
        <dbReference type="ARBA" id="ARBA00022475"/>
    </source>
</evidence>
<dbReference type="EMBL" id="JACCDE010000003">
    <property type="protein sequence ID" value="NYS76606.1"/>
    <property type="molecule type" value="Genomic_DNA"/>
</dbReference>
<comment type="subcellular location">
    <subcellularLocation>
        <location evidence="1">Cell membrane</location>
        <topology evidence="1">Multi-pass membrane protein</topology>
    </subcellularLocation>
</comment>
<gene>
    <name evidence="8" type="primary">nrfD</name>
    <name evidence="8" type="ORF">HZS80_02510</name>
</gene>
<evidence type="ECO:0000256" key="4">
    <source>
        <dbReference type="ARBA" id="ARBA00022692"/>
    </source>
</evidence>
<feature type="transmembrane region" description="Helical" evidence="7">
    <location>
        <begin position="20"/>
        <end position="42"/>
    </location>
</feature>
<sequence>MNSTIELLAPRYDIAWYPWAVQYFFMIAVSYASLWLAAPALVFGKKAWLPTARLALIACVSTTLVAPVALLADLHQPLRFWHFYAYANSHSWMSIGSVVLPLYLVSVLGLAWLAWRPALQAQRSAPGLSGMLATWLSLGSGITPRALVAVVGLAALGLSSGIMLYTGAELAIVKARPLWNTVWLPPMLATTGFIAASGLVLVLNRVSGLCSQTAIRQMLYVLLVTCALAGLVAISWFLDGVNAHVGSVAAALESVRHSDSWRNTALWGGITGLALFAAVLLLLTRPTLRQPGVRGAPTSSQPALFAWAWLLGLVAIHMGWMFRWVVLMDVQHVARNSAGFHHYGIPAGSSGILGIVGTFGLWLAAILLIELFIPWRQAQQGGLIATPTHATQDASSTHSLTAKKGASSHV</sequence>
<dbReference type="Proteomes" id="UP000526892">
    <property type="component" value="Unassembled WGS sequence"/>
</dbReference>
<keyword evidence="5 7" id="KW-1133">Transmembrane helix</keyword>
<evidence type="ECO:0000256" key="1">
    <source>
        <dbReference type="ARBA" id="ARBA00004651"/>
    </source>
</evidence>
<keyword evidence="3" id="KW-1003">Cell membrane</keyword>
<dbReference type="AlphaFoldDB" id="A0A7Z0RWY0"/>
<evidence type="ECO:0000256" key="7">
    <source>
        <dbReference type="SAM" id="Phobius"/>
    </source>
</evidence>
<keyword evidence="9" id="KW-1185">Reference proteome</keyword>
<dbReference type="InterPro" id="IPR005614">
    <property type="entry name" value="NrfD-like"/>
</dbReference>
<feature type="transmembrane region" description="Helical" evidence="7">
    <location>
        <begin position="54"/>
        <end position="72"/>
    </location>
</feature>
<accession>A0A7Z0RWY0</accession>
<feature type="transmembrane region" description="Helical" evidence="7">
    <location>
        <begin position="218"/>
        <end position="238"/>
    </location>
</feature>
<feature type="transmembrane region" description="Helical" evidence="7">
    <location>
        <begin position="146"/>
        <end position="167"/>
    </location>
</feature>